<feature type="chain" id="PRO_5002147027" evidence="7">
    <location>
        <begin position="18"/>
        <end position="212"/>
    </location>
</feature>
<dbReference type="InterPro" id="IPR010651">
    <property type="entry name" value="Sugar_transport"/>
</dbReference>
<evidence type="ECO:0000256" key="4">
    <source>
        <dbReference type="ARBA" id="ARBA00022989"/>
    </source>
</evidence>
<feature type="transmembrane region" description="Helical" evidence="6">
    <location>
        <begin position="6"/>
        <end position="30"/>
    </location>
</feature>
<evidence type="ECO:0000313" key="9">
    <source>
        <dbReference type="Proteomes" id="UP000054047"/>
    </source>
</evidence>
<keyword evidence="3 6" id="KW-0812">Transmembrane</keyword>
<evidence type="ECO:0000256" key="1">
    <source>
        <dbReference type="ARBA" id="ARBA00004141"/>
    </source>
</evidence>
<gene>
    <name evidence="8" type="ORF">ANCDUO_08049</name>
</gene>
<evidence type="ECO:0000256" key="6">
    <source>
        <dbReference type="SAM" id="Phobius"/>
    </source>
</evidence>
<evidence type="ECO:0000313" key="8">
    <source>
        <dbReference type="EMBL" id="KIH61673.1"/>
    </source>
</evidence>
<feature type="transmembrane region" description="Helical" evidence="6">
    <location>
        <begin position="93"/>
        <end position="124"/>
    </location>
</feature>
<comment type="similarity">
    <text evidence="2">Belongs to the TMEM144 family.</text>
</comment>
<feature type="transmembrane region" description="Helical" evidence="6">
    <location>
        <begin position="144"/>
        <end position="163"/>
    </location>
</feature>
<dbReference type="GO" id="GO:0016020">
    <property type="term" value="C:membrane"/>
    <property type="evidence" value="ECO:0007669"/>
    <property type="project" value="UniProtKB-SubCell"/>
</dbReference>
<name>A0A0C2CXD6_9BILA</name>
<sequence>MFFFLFFSGFFVQWVECSVVLVVGFIINIIRGFPQFEWVAAIGGVLYATGKPSCFLELMIRSEMGTEREIEETKSKGESSQDFMFRFQEILTFVGNVLCVPIVNGLGMGIGFLIWGSMQIIVGWSVARFGLFSWLAPTEPKHNVLNYIGMVIVLITGILFIFVKHGDHDTKAVSYEGDQAVNLNVESSSPSPPIYKSARPTIDKAQLLRKVP</sequence>
<reference evidence="8 9" key="1">
    <citation type="submission" date="2013-12" db="EMBL/GenBank/DDBJ databases">
        <title>Draft genome of the parsitic nematode Ancylostoma duodenale.</title>
        <authorList>
            <person name="Mitreva M."/>
        </authorList>
    </citation>
    <scope>NUCLEOTIDE SEQUENCE [LARGE SCALE GENOMIC DNA]</scope>
    <source>
        <strain evidence="8 9">Zhejiang</strain>
    </source>
</reference>
<keyword evidence="7" id="KW-0732">Signal</keyword>
<evidence type="ECO:0000256" key="5">
    <source>
        <dbReference type="ARBA" id="ARBA00023136"/>
    </source>
</evidence>
<evidence type="ECO:0000256" key="3">
    <source>
        <dbReference type="ARBA" id="ARBA00022692"/>
    </source>
</evidence>
<dbReference type="Proteomes" id="UP000054047">
    <property type="component" value="Unassembled WGS sequence"/>
</dbReference>
<evidence type="ECO:0000256" key="2">
    <source>
        <dbReference type="ARBA" id="ARBA00005731"/>
    </source>
</evidence>
<dbReference type="InterPro" id="IPR012435">
    <property type="entry name" value="TMEM144"/>
</dbReference>
<proteinExistence type="inferred from homology"/>
<protein>
    <submittedName>
        <fullName evidence="8">Uncharacterized protein</fullName>
    </submittedName>
</protein>
<dbReference type="EMBL" id="KN729915">
    <property type="protein sequence ID" value="KIH61673.1"/>
    <property type="molecule type" value="Genomic_DNA"/>
</dbReference>
<evidence type="ECO:0000256" key="7">
    <source>
        <dbReference type="SAM" id="SignalP"/>
    </source>
</evidence>
<keyword evidence="5 6" id="KW-0472">Membrane</keyword>
<dbReference type="GO" id="GO:0015144">
    <property type="term" value="F:carbohydrate transmembrane transporter activity"/>
    <property type="evidence" value="ECO:0007669"/>
    <property type="project" value="InterPro"/>
</dbReference>
<accession>A0A0C2CXD6</accession>
<keyword evidence="9" id="KW-1185">Reference proteome</keyword>
<organism evidence="8 9">
    <name type="scientific">Ancylostoma duodenale</name>
    <dbReference type="NCBI Taxonomy" id="51022"/>
    <lineage>
        <taxon>Eukaryota</taxon>
        <taxon>Metazoa</taxon>
        <taxon>Ecdysozoa</taxon>
        <taxon>Nematoda</taxon>
        <taxon>Chromadorea</taxon>
        <taxon>Rhabditida</taxon>
        <taxon>Rhabditina</taxon>
        <taxon>Rhabditomorpha</taxon>
        <taxon>Strongyloidea</taxon>
        <taxon>Ancylostomatidae</taxon>
        <taxon>Ancylostomatinae</taxon>
        <taxon>Ancylostoma</taxon>
    </lineage>
</organism>
<dbReference type="PANTHER" id="PTHR16119">
    <property type="entry name" value="TRANSMEMBRANE PROTEIN 144"/>
    <property type="match status" value="1"/>
</dbReference>
<feature type="signal peptide" evidence="7">
    <location>
        <begin position="1"/>
        <end position="17"/>
    </location>
</feature>
<comment type="subcellular location">
    <subcellularLocation>
        <location evidence="1">Membrane</location>
        <topology evidence="1">Multi-pass membrane protein</topology>
    </subcellularLocation>
</comment>
<keyword evidence="4 6" id="KW-1133">Transmembrane helix</keyword>
<dbReference type="Pfam" id="PF07857">
    <property type="entry name" value="TMEM144"/>
    <property type="match status" value="2"/>
</dbReference>
<dbReference type="PANTHER" id="PTHR16119:SF18">
    <property type="entry name" value="TRANSMEMBRANE PROTEIN 144 HOMOLOG"/>
    <property type="match status" value="1"/>
</dbReference>
<dbReference type="AlphaFoldDB" id="A0A0C2CXD6"/>
<dbReference type="OrthoDB" id="426527at2759"/>